<proteinExistence type="predicted"/>
<evidence type="ECO:0000256" key="1">
    <source>
        <dbReference type="ARBA" id="ARBA00001968"/>
    </source>
</evidence>
<dbReference type="InterPro" id="IPR027806">
    <property type="entry name" value="HARBI1_dom"/>
</dbReference>
<evidence type="ECO:0000256" key="3">
    <source>
        <dbReference type="SAM" id="MobiDB-lite"/>
    </source>
</evidence>
<dbReference type="Pfam" id="PF13359">
    <property type="entry name" value="DDE_Tnp_4"/>
    <property type="match status" value="1"/>
</dbReference>
<gene>
    <name evidence="5" type="ORF">P43SY_006263</name>
</gene>
<accession>A0AAD5LEV7</accession>
<evidence type="ECO:0000313" key="5">
    <source>
        <dbReference type="EMBL" id="KAJ0398685.1"/>
    </source>
</evidence>
<feature type="region of interest" description="Disordered" evidence="3">
    <location>
        <begin position="1"/>
        <end position="24"/>
    </location>
</feature>
<comment type="caution">
    <text evidence="5">The sequence shown here is derived from an EMBL/GenBank/DDBJ whole genome shotgun (WGS) entry which is preliminary data.</text>
</comment>
<organism evidence="5 6">
    <name type="scientific">Pythium insidiosum</name>
    <name type="common">Pythiosis disease agent</name>
    <dbReference type="NCBI Taxonomy" id="114742"/>
    <lineage>
        <taxon>Eukaryota</taxon>
        <taxon>Sar</taxon>
        <taxon>Stramenopiles</taxon>
        <taxon>Oomycota</taxon>
        <taxon>Peronosporomycetes</taxon>
        <taxon>Pythiales</taxon>
        <taxon>Pythiaceae</taxon>
        <taxon>Pythium</taxon>
    </lineage>
</organism>
<evidence type="ECO:0000256" key="2">
    <source>
        <dbReference type="ARBA" id="ARBA00022723"/>
    </source>
</evidence>
<evidence type="ECO:0000259" key="4">
    <source>
        <dbReference type="Pfam" id="PF13359"/>
    </source>
</evidence>
<dbReference type="Proteomes" id="UP001209570">
    <property type="component" value="Unassembled WGS sequence"/>
</dbReference>
<reference evidence="5" key="1">
    <citation type="submission" date="2021-12" db="EMBL/GenBank/DDBJ databases">
        <title>Prjna785345.</title>
        <authorList>
            <person name="Rujirawat T."/>
            <person name="Krajaejun T."/>
        </authorList>
    </citation>
    <scope>NUCLEOTIDE SEQUENCE</scope>
    <source>
        <strain evidence="5">Pi057C3</strain>
    </source>
</reference>
<feature type="domain" description="DDE Tnp4" evidence="4">
    <location>
        <begin position="169"/>
        <end position="222"/>
    </location>
</feature>
<dbReference type="PROSITE" id="PS00387">
    <property type="entry name" value="PPASE"/>
    <property type="match status" value="1"/>
</dbReference>
<sequence length="284" mass="32022">MTSARREQFAGFSDEPLDNDPVDVDSPSPILDAYIERGGHESIRKATGFSISEFEILWNDVRLFILQHWNNRAGRRRQVTDRDLLFMALTTIKQGGEWEVLGAMFGQKGTTFSSRVYDFLTMLEPHLVQRYIVEVGDKWSMSALSATRKQFKQFPEARYAVGVTFQQADKPSGGRKAQEPFYSVKHSLHGLKAEVSVLPNGLAIGVSRAYPGGTSDETIFDENIEFHVAYPGGTSDETIFDENIEFHVSALQKQVEERNMRDNGQQAEAFPNQWAVLADKGCFK</sequence>
<name>A0AAD5LEV7_PYTIN</name>
<keyword evidence="2" id="KW-0479">Metal-binding</keyword>
<protein>
    <recommendedName>
        <fullName evidence="4">DDE Tnp4 domain-containing protein</fullName>
    </recommendedName>
</protein>
<comment type="cofactor">
    <cofactor evidence="1">
        <name>a divalent metal cation</name>
        <dbReference type="ChEBI" id="CHEBI:60240"/>
    </cofactor>
</comment>
<dbReference type="AlphaFoldDB" id="A0AAD5LEV7"/>
<keyword evidence="6" id="KW-1185">Reference proteome</keyword>
<dbReference type="GO" id="GO:0046872">
    <property type="term" value="F:metal ion binding"/>
    <property type="evidence" value="ECO:0007669"/>
    <property type="project" value="UniProtKB-KW"/>
</dbReference>
<evidence type="ECO:0000313" key="6">
    <source>
        <dbReference type="Proteomes" id="UP001209570"/>
    </source>
</evidence>
<dbReference type="EMBL" id="JAKCXM010000207">
    <property type="protein sequence ID" value="KAJ0398685.1"/>
    <property type="molecule type" value="Genomic_DNA"/>
</dbReference>